<dbReference type="InterPro" id="IPR013783">
    <property type="entry name" value="Ig-like_fold"/>
</dbReference>
<dbReference type="SMART" id="SM00869">
    <property type="entry name" value="Autotransporter"/>
    <property type="match status" value="1"/>
</dbReference>
<dbReference type="eggNOG" id="COG4932">
    <property type="taxonomic scope" value="Bacteria"/>
</dbReference>
<dbReference type="InterPro" id="IPR008969">
    <property type="entry name" value="CarboxyPept-like_regulatory"/>
</dbReference>
<evidence type="ECO:0000313" key="3">
    <source>
        <dbReference type="EMBL" id="ABO17882.1"/>
    </source>
</evidence>
<dbReference type="NCBIfam" id="TIGR02167">
    <property type="entry name" value="Liste_lipo_26"/>
    <property type="match status" value="1"/>
</dbReference>
<dbReference type="KEGG" id="pmg:P9301_12591"/>
<dbReference type="InterPro" id="IPR032812">
    <property type="entry name" value="SbsA_Ig"/>
</dbReference>
<dbReference type="PROSITE" id="PS51208">
    <property type="entry name" value="AUTOTRANSPORTER"/>
    <property type="match status" value="1"/>
</dbReference>
<dbReference type="InterPro" id="IPR036709">
    <property type="entry name" value="Autotransporte_beta_dom_sf"/>
</dbReference>
<name>A3PDQ7_PROM0</name>
<keyword evidence="1" id="KW-0732">Signal</keyword>
<dbReference type="Pfam" id="PF03797">
    <property type="entry name" value="Autotransporter"/>
    <property type="match status" value="1"/>
</dbReference>
<protein>
    <recommendedName>
        <fullName evidence="2">Autotransporter domain-containing protein</fullName>
    </recommendedName>
</protein>
<feature type="domain" description="Autotransporter" evidence="2">
    <location>
        <begin position="939"/>
        <end position="1214"/>
    </location>
</feature>
<evidence type="ECO:0000259" key="2">
    <source>
        <dbReference type="PROSITE" id="PS51208"/>
    </source>
</evidence>
<dbReference type="Gene3D" id="2.40.128.130">
    <property type="entry name" value="Autotransporter beta-domain"/>
    <property type="match status" value="1"/>
</dbReference>
<evidence type="ECO:0000256" key="1">
    <source>
        <dbReference type="ARBA" id="ARBA00022729"/>
    </source>
</evidence>
<dbReference type="InterPro" id="IPR005046">
    <property type="entry name" value="DUF285"/>
</dbReference>
<reference evidence="3 4" key="1">
    <citation type="journal article" date="2007" name="PLoS Genet.">
        <title>Patterns and implications of gene gain and loss in the evolution of Prochlorococcus.</title>
        <authorList>
            <person name="Kettler G.C."/>
            <person name="Martiny A.C."/>
            <person name="Huang K."/>
            <person name="Zucker J."/>
            <person name="Coleman M.L."/>
            <person name="Rodrigue S."/>
            <person name="Chen F."/>
            <person name="Lapidus A."/>
            <person name="Ferriera S."/>
            <person name="Johnson J."/>
            <person name="Steglich C."/>
            <person name="Church G.M."/>
            <person name="Richardson P."/>
            <person name="Chisholm S.W."/>
        </authorList>
    </citation>
    <scope>NUCLEOTIDE SEQUENCE [LARGE SCALE GENOMIC DNA]</scope>
    <source>
        <strain evidence="3 4">MIT 9301</strain>
    </source>
</reference>
<dbReference type="SUPFAM" id="SSF49464">
    <property type="entry name" value="Carboxypeptidase regulatory domain-like"/>
    <property type="match status" value="1"/>
</dbReference>
<gene>
    <name evidence="3" type="ordered locus">P9301_12591</name>
</gene>
<accession>A3PDQ7</accession>
<evidence type="ECO:0000313" key="4">
    <source>
        <dbReference type="Proteomes" id="UP000001430"/>
    </source>
</evidence>
<dbReference type="eggNOG" id="COG4625">
    <property type="taxonomic scope" value="Bacteria"/>
</dbReference>
<sequence>MNFKNRRKILSFIYRYSLRSFFLLILFNVNKSLANNCQNIGEIGTSGSCNGKLIVSRQNLLDAISDGSYAVIGPGNVSYTFAEGGTGDIYTGNINDFSSLFKGKKTFNQDIGYWDTSSATNMSEMFSNARRFNQDISNWDVSNVTKMNRMFLNARYFNQDINGWDVSNVEQINLMFRNAHRFNQSLNSWDVGNVTQMAHIFRSAKAFNGNISAWNTSKVKNFIAVFDGAKSFNQDISNWDVSSGTRMNHFLRNNAVFNKDLSSWDVRKFRSEPSHFAPNLLTAGGVKPCWGLNGCASADLIPVLSSYSPNNFDVSHGSNLDLELNFNMAVELVSKKSNVILHKMSGSNLKKVATYNLLKSDKVSFSDDKTKITINIGPKITDNTKYVVQIRPGSIKSSSSGAYFQGIQPEYQKSGSIWFSTGSNDQVLDIIGTTPSSGSNSLETENPQIIIRFSEDIALGTGNVTLKKYSDDSTVRAFNVANSTDQEDLQINDTDLTIKLVDTNGDTLVVGSTKYYLQVDATAIDNAGSSKSFAGISNKDAYSYTTISASNCGAITGQAKYWKGKGAASSSVKIYRDNSLVDTKTTDDLGFYYFYPTQTGTYHVEFVKPTSNSNADKLTRAALSIPQGQVNSDDIVPVNSGRWVRNIEITTACEFHTEIDGLLIDPAGVIYDATTRQPVSGATVRLLYNGELVNNDWLDDSGGKNSQITSSDGQYSFTLKADSAADGTYTIEVLPPTAYKFQSSQIPVEGDTYSPQLGGSVEEIQDQEEAPASDQDTTYYLSFSFVFTNEAATTSNGVINNHIPIDPAVDPTTKADVNGLVEAWTNAAIRFNKSSVKAVDKRFDWLRSNQNSEKKSHQGINISFDNQLLEKALNGSSKRFKDLNYRDIESWARSNWSNERLKKESDQVFNDLIDNSVDLAFAELREKTFKPNLNPTGGELIGNWSVWTNGKILFGNKGISSKSSEQDINSLFLTLGIDKPYKENGLFGVAFNYGKDDISVGNAGSGIDSTNLGFNFYSSNLLKDKFPIESQIGFGKMDMNTKRIDNSTSHIGDRDVYMIFGSAKILAEPFKIKNFQLTPYGRLDLAHINLKAFSESGSSLALSFKDQTVNRKMVSLGVNVDRDFIFENWRLKPFLGISYGYDFTGDSIVDMNYVGDSQNYRIILDEFSSNNWNTNIGFEFFRDNDWSGSISYEYEKAGSSSHINSYQFNISWFF</sequence>
<dbReference type="HOGENOM" id="CLU_270617_0_0_3"/>
<dbReference type="EMBL" id="CP000576">
    <property type="protein sequence ID" value="ABO17882.1"/>
    <property type="molecule type" value="Genomic_DNA"/>
</dbReference>
<organism evidence="3 4">
    <name type="scientific">Prochlorococcus marinus (strain MIT 9301)</name>
    <dbReference type="NCBI Taxonomy" id="167546"/>
    <lineage>
        <taxon>Bacteria</taxon>
        <taxon>Bacillati</taxon>
        <taxon>Cyanobacteriota</taxon>
        <taxon>Cyanophyceae</taxon>
        <taxon>Synechococcales</taxon>
        <taxon>Prochlorococcaceae</taxon>
        <taxon>Prochlorococcus</taxon>
    </lineage>
</organism>
<dbReference type="STRING" id="167546.P9301_12591"/>
<dbReference type="Gene3D" id="2.60.40.10">
    <property type="entry name" value="Immunoglobulins"/>
    <property type="match status" value="1"/>
</dbReference>
<dbReference type="SUPFAM" id="SSF49478">
    <property type="entry name" value="Cna protein B-type domain"/>
    <property type="match status" value="1"/>
</dbReference>
<dbReference type="InterPro" id="IPR011889">
    <property type="entry name" value="Liste_lipo_26"/>
</dbReference>
<dbReference type="Proteomes" id="UP000001430">
    <property type="component" value="Chromosome"/>
</dbReference>
<dbReference type="SUPFAM" id="SSF103515">
    <property type="entry name" value="Autotransporter"/>
    <property type="match status" value="1"/>
</dbReference>
<dbReference type="InterPro" id="IPR005546">
    <property type="entry name" value="Autotransporte_beta"/>
</dbReference>
<dbReference type="OrthoDB" id="5720638at2"/>
<proteinExistence type="predicted"/>
<dbReference type="Pfam" id="PF03382">
    <property type="entry name" value="DUF285"/>
    <property type="match status" value="1"/>
</dbReference>
<keyword evidence="4" id="KW-1185">Reference proteome</keyword>
<dbReference type="AlphaFoldDB" id="A3PDQ7"/>
<dbReference type="Gene3D" id="2.60.40.1120">
    <property type="entry name" value="Carboxypeptidase-like, regulatory domain"/>
    <property type="match status" value="1"/>
</dbReference>
<dbReference type="Pfam" id="PF13205">
    <property type="entry name" value="Big_5"/>
    <property type="match status" value="1"/>
</dbReference>